<keyword evidence="5" id="KW-0391">Immunity</keyword>
<dbReference type="InterPro" id="IPR037055">
    <property type="entry name" value="MHC_I-like_Ag-recog_sf"/>
</dbReference>
<dbReference type="Gene3D" id="3.30.500.10">
    <property type="entry name" value="MHC class I-like antigen recognition-like"/>
    <property type="match status" value="1"/>
</dbReference>
<dbReference type="PANTHER" id="PTHR16675">
    <property type="entry name" value="MHC CLASS I-RELATED"/>
    <property type="match status" value="1"/>
</dbReference>
<dbReference type="InterPro" id="IPR011161">
    <property type="entry name" value="MHC_I-like_Ag-recog"/>
</dbReference>
<evidence type="ECO:0000256" key="8">
    <source>
        <dbReference type="ARBA" id="ARBA00023157"/>
    </source>
</evidence>
<dbReference type="AlphaFoldDB" id="A0A8C0U3X9"/>
<feature type="domain" description="MHC class I-like antigen recognition-like" evidence="10">
    <location>
        <begin position="24"/>
        <end position="110"/>
    </location>
</feature>
<keyword evidence="7" id="KW-0472">Membrane</keyword>
<dbReference type="GO" id="GO:0002474">
    <property type="term" value="P:antigen processing and presentation of peptide antigen via MHC class I"/>
    <property type="evidence" value="ECO:0007669"/>
    <property type="project" value="UniProtKB-KW"/>
</dbReference>
<evidence type="ECO:0000256" key="1">
    <source>
        <dbReference type="ARBA" id="ARBA00004479"/>
    </source>
</evidence>
<dbReference type="InterPro" id="IPR011162">
    <property type="entry name" value="MHC_I/II-like_Ag-recog"/>
</dbReference>
<dbReference type="GO" id="GO:0005615">
    <property type="term" value="C:extracellular space"/>
    <property type="evidence" value="ECO:0007669"/>
    <property type="project" value="TreeGrafter"/>
</dbReference>
<evidence type="ECO:0000256" key="3">
    <source>
        <dbReference type="ARBA" id="ARBA00022692"/>
    </source>
</evidence>
<dbReference type="Ensembl" id="ENSCCET00000003123.1">
    <property type="protein sequence ID" value="ENSCCEP00000001838.1"/>
    <property type="gene ID" value="ENSCCEG00000002135.1"/>
</dbReference>
<dbReference type="SUPFAM" id="SSF54452">
    <property type="entry name" value="MHC antigen-recognition domain"/>
    <property type="match status" value="1"/>
</dbReference>
<sequence>FTLRPPRPPFLLFSALTPPFLFLHSLRYLHVAVSEPSPGVPQYMELGFVDGIPFVRYDSERGRMEPQTQWIEEGAEPGYWERQTQICQGNQHVDAGNLETAQYRYNQSGGKMGSVGLGWDLWGWDVIPGAGMGIVGLRWDLWGWDGDLWGWDGDLWGWDGNCGAGMGSVGLGWRSVGLGWDLWG</sequence>
<dbReference type="InterPro" id="IPR050208">
    <property type="entry name" value="MHC_class-I_related"/>
</dbReference>
<keyword evidence="2" id="KW-0490">MHC I</keyword>
<dbReference type="Proteomes" id="UP000694410">
    <property type="component" value="Unplaced"/>
</dbReference>
<keyword evidence="6" id="KW-1133">Transmembrane helix</keyword>
<protein>
    <recommendedName>
        <fullName evidence="10">MHC class I-like antigen recognition-like domain-containing protein</fullName>
    </recommendedName>
</protein>
<dbReference type="GO" id="GO:0006955">
    <property type="term" value="P:immune response"/>
    <property type="evidence" value="ECO:0007669"/>
    <property type="project" value="TreeGrafter"/>
</dbReference>
<evidence type="ECO:0000256" key="9">
    <source>
        <dbReference type="ARBA" id="ARBA00023180"/>
    </source>
</evidence>
<dbReference type="GO" id="GO:0042612">
    <property type="term" value="C:MHC class I protein complex"/>
    <property type="evidence" value="ECO:0007669"/>
    <property type="project" value="UniProtKB-KW"/>
</dbReference>
<keyword evidence="8" id="KW-1015">Disulfide bond</keyword>
<organism evidence="11 12">
    <name type="scientific">Cyanistes caeruleus</name>
    <name type="common">Eurasian blue tit</name>
    <name type="synonym">Parus caeruleus</name>
    <dbReference type="NCBI Taxonomy" id="156563"/>
    <lineage>
        <taxon>Eukaryota</taxon>
        <taxon>Metazoa</taxon>
        <taxon>Chordata</taxon>
        <taxon>Craniata</taxon>
        <taxon>Vertebrata</taxon>
        <taxon>Euteleostomi</taxon>
        <taxon>Archelosauria</taxon>
        <taxon>Archosauria</taxon>
        <taxon>Dinosauria</taxon>
        <taxon>Saurischia</taxon>
        <taxon>Theropoda</taxon>
        <taxon>Coelurosauria</taxon>
        <taxon>Aves</taxon>
        <taxon>Neognathae</taxon>
        <taxon>Neoaves</taxon>
        <taxon>Telluraves</taxon>
        <taxon>Australaves</taxon>
        <taxon>Passeriformes</taxon>
        <taxon>Paridae</taxon>
        <taxon>Cyanistes</taxon>
    </lineage>
</organism>
<keyword evidence="9" id="KW-0325">Glycoprotein</keyword>
<evidence type="ECO:0000256" key="2">
    <source>
        <dbReference type="ARBA" id="ARBA00022451"/>
    </source>
</evidence>
<dbReference type="GO" id="GO:0009897">
    <property type="term" value="C:external side of plasma membrane"/>
    <property type="evidence" value="ECO:0007669"/>
    <property type="project" value="TreeGrafter"/>
</dbReference>
<keyword evidence="4" id="KW-0732">Signal</keyword>
<comment type="subcellular location">
    <subcellularLocation>
        <location evidence="1">Membrane</location>
        <topology evidence="1">Single-pass type I membrane protein</topology>
    </subcellularLocation>
</comment>
<accession>A0A8C0U3X9</accession>
<evidence type="ECO:0000256" key="4">
    <source>
        <dbReference type="ARBA" id="ARBA00022729"/>
    </source>
</evidence>
<evidence type="ECO:0000313" key="11">
    <source>
        <dbReference type="Ensembl" id="ENSCCEP00000001838.1"/>
    </source>
</evidence>
<dbReference type="Pfam" id="PF00129">
    <property type="entry name" value="MHC_I"/>
    <property type="match status" value="1"/>
</dbReference>
<evidence type="ECO:0000256" key="6">
    <source>
        <dbReference type="ARBA" id="ARBA00022989"/>
    </source>
</evidence>
<evidence type="ECO:0000313" key="12">
    <source>
        <dbReference type="Proteomes" id="UP000694410"/>
    </source>
</evidence>
<keyword evidence="12" id="KW-1185">Reference proteome</keyword>
<evidence type="ECO:0000256" key="5">
    <source>
        <dbReference type="ARBA" id="ARBA00022859"/>
    </source>
</evidence>
<name>A0A8C0U3X9_CYACU</name>
<evidence type="ECO:0000259" key="10">
    <source>
        <dbReference type="Pfam" id="PF00129"/>
    </source>
</evidence>
<keyword evidence="3" id="KW-0812">Transmembrane</keyword>
<dbReference type="PANTHER" id="PTHR16675:SF242">
    <property type="entry name" value="MAJOR HISTOCOMPATIBILITY COMPLEX CLASS I-RELATED GENE PROTEIN"/>
    <property type="match status" value="1"/>
</dbReference>
<reference evidence="11" key="1">
    <citation type="submission" date="2025-08" db="UniProtKB">
        <authorList>
            <consortium name="Ensembl"/>
        </authorList>
    </citation>
    <scope>IDENTIFICATION</scope>
</reference>
<reference evidence="11" key="2">
    <citation type="submission" date="2025-09" db="UniProtKB">
        <authorList>
            <consortium name="Ensembl"/>
        </authorList>
    </citation>
    <scope>IDENTIFICATION</scope>
</reference>
<evidence type="ECO:0000256" key="7">
    <source>
        <dbReference type="ARBA" id="ARBA00023136"/>
    </source>
</evidence>
<proteinExistence type="predicted"/>